<dbReference type="OrthoDB" id="4761997at2759"/>
<dbReference type="Proteomes" id="UP000481858">
    <property type="component" value="Unassembled WGS sequence"/>
</dbReference>
<sequence>MSTSHSSDRRDSTATEMTLTNSNTDFAGHVKSHGEKIEHFDDDLKTLSDLAPEETSSDHYKTKLSKAMAQLKSKLKVKEEKPTQEPKEKKQRGTLPPNYYPNNLQTFEALAASRM</sequence>
<proteinExistence type="predicted"/>
<accession>A0A7C8IPW7</accession>
<organism evidence="2 3">
    <name type="scientific">Xylaria multiplex</name>
    <dbReference type="NCBI Taxonomy" id="323545"/>
    <lineage>
        <taxon>Eukaryota</taxon>
        <taxon>Fungi</taxon>
        <taxon>Dikarya</taxon>
        <taxon>Ascomycota</taxon>
        <taxon>Pezizomycotina</taxon>
        <taxon>Sordariomycetes</taxon>
        <taxon>Xylariomycetidae</taxon>
        <taxon>Xylariales</taxon>
        <taxon>Xylariaceae</taxon>
        <taxon>Xylaria</taxon>
    </lineage>
</organism>
<feature type="compositionally biased region" description="Basic and acidic residues" evidence="1">
    <location>
        <begin position="1"/>
        <end position="13"/>
    </location>
</feature>
<keyword evidence="3" id="KW-1185">Reference proteome</keyword>
<dbReference type="InParanoid" id="A0A7C8IPW7"/>
<evidence type="ECO:0000256" key="1">
    <source>
        <dbReference type="SAM" id="MobiDB-lite"/>
    </source>
</evidence>
<dbReference type="EMBL" id="WUBL01000038">
    <property type="protein sequence ID" value="KAF2969281.1"/>
    <property type="molecule type" value="Genomic_DNA"/>
</dbReference>
<evidence type="ECO:0000313" key="3">
    <source>
        <dbReference type="Proteomes" id="UP000481858"/>
    </source>
</evidence>
<feature type="compositionally biased region" description="Basic and acidic residues" evidence="1">
    <location>
        <begin position="76"/>
        <end position="88"/>
    </location>
</feature>
<protein>
    <submittedName>
        <fullName evidence="2">Uncharacterized protein</fullName>
    </submittedName>
</protein>
<evidence type="ECO:0000313" key="2">
    <source>
        <dbReference type="EMBL" id="KAF2969281.1"/>
    </source>
</evidence>
<feature type="region of interest" description="Disordered" evidence="1">
    <location>
        <begin position="74"/>
        <end position="102"/>
    </location>
</feature>
<dbReference type="AlphaFoldDB" id="A0A7C8IPW7"/>
<comment type="caution">
    <text evidence="2">The sequence shown here is derived from an EMBL/GenBank/DDBJ whole genome shotgun (WGS) entry which is preliminary data.</text>
</comment>
<gene>
    <name evidence="2" type="ORF">GQX73_g4268</name>
</gene>
<reference evidence="2 3" key="1">
    <citation type="submission" date="2019-12" db="EMBL/GenBank/DDBJ databases">
        <title>Draft genome sequence of the ascomycete Xylaria multiplex DSM 110363.</title>
        <authorList>
            <person name="Buettner E."/>
            <person name="Kellner H."/>
        </authorList>
    </citation>
    <scope>NUCLEOTIDE SEQUENCE [LARGE SCALE GENOMIC DNA]</scope>
    <source>
        <strain evidence="2 3">DSM 110363</strain>
    </source>
</reference>
<feature type="compositionally biased region" description="Polar residues" evidence="1">
    <location>
        <begin position="14"/>
        <end position="25"/>
    </location>
</feature>
<name>A0A7C8IPW7_9PEZI</name>
<feature type="region of interest" description="Disordered" evidence="1">
    <location>
        <begin position="1"/>
        <end position="31"/>
    </location>
</feature>